<feature type="region of interest" description="Disordered" evidence="1">
    <location>
        <begin position="1"/>
        <end position="21"/>
    </location>
</feature>
<dbReference type="AlphaFoldDB" id="A0A9E4T8X0"/>
<accession>A0A9E4T8X0</accession>
<proteinExistence type="predicted"/>
<reference evidence="2" key="1">
    <citation type="journal article" date="2021" name="Proc. Natl. Acad. Sci. U.S.A.">
        <title>Global biogeography of chemosynthetic symbionts reveals both localized and globally distributed symbiont groups. .</title>
        <authorList>
            <person name="Osvatic J.T."/>
            <person name="Wilkins L.G.E."/>
            <person name="Leibrecht L."/>
            <person name="Leray M."/>
            <person name="Zauner S."/>
            <person name="Polzin J."/>
            <person name="Camacho Y."/>
            <person name="Gros O."/>
            <person name="van Gils J.A."/>
            <person name="Eisen J.A."/>
            <person name="Petersen J.M."/>
            <person name="Yuen B."/>
        </authorList>
    </citation>
    <scope>NUCLEOTIDE SEQUENCE</scope>
    <source>
        <strain evidence="2">MAGclacostrist064TRANS</strain>
    </source>
</reference>
<dbReference type="Proteomes" id="UP000886667">
    <property type="component" value="Unassembled WGS sequence"/>
</dbReference>
<evidence type="ECO:0000313" key="3">
    <source>
        <dbReference type="Proteomes" id="UP000886667"/>
    </source>
</evidence>
<evidence type="ECO:0000313" key="2">
    <source>
        <dbReference type="EMBL" id="MCG7949127.1"/>
    </source>
</evidence>
<gene>
    <name evidence="2" type="ORF">JAZ07_22550</name>
</gene>
<comment type="caution">
    <text evidence="2">The sequence shown here is derived from an EMBL/GenBank/DDBJ whole genome shotgun (WGS) entry which is preliminary data.</text>
</comment>
<organism evidence="2 3">
    <name type="scientific">Candidatus Thiodiazotropha taylori</name>
    <dbReference type="NCBI Taxonomy" id="2792791"/>
    <lineage>
        <taxon>Bacteria</taxon>
        <taxon>Pseudomonadati</taxon>
        <taxon>Pseudomonadota</taxon>
        <taxon>Gammaproteobacteria</taxon>
        <taxon>Chromatiales</taxon>
        <taxon>Sedimenticolaceae</taxon>
        <taxon>Candidatus Thiodiazotropha</taxon>
    </lineage>
</organism>
<sequence>MSPNSNVKRIPSSPEPGSLEWRRARGLETLRDSYEPTPWDDENLIALPKRKRRKPAIPIRAAG</sequence>
<name>A0A9E4T8X0_9GAMM</name>
<protein>
    <submittedName>
        <fullName evidence="2">Uncharacterized protein</fullName>
    </submittedName>
</protein>
<dbReference type="EMBL" id="JAEPCM010000851">
    <property type="protein sequence ID" value="MCG7949127.1"/>
    <property type="molecule type" value="Genomic_DNA"/>
</dbReference>
<evidence type="ECO:0000256" key="1">
    <source>
        <dbReference type="SAM" id="MobiDB-lite"/>
    </source>
</evidence>